<feature type="non-terminal residue" evidence="1">
    <location>
        <position position="31"/>
    </location>
</feature>
<comment type="caution">
    <text evidence="1">The sequence shown here is derived from an EMBL/GenBank/DDBJ whole genome shotgun (WGS) entry which is preliminary data.</text>
</comment>
<keyword evidence="2" id="KW-1185">Reference proteome</keyword>
<evidence type="ECO:0000313" key="2">
    <source>
        <dbReference type="Proteomes" id="UP000265520"/>
    </source>
</evidence>
<dbReference type="AlphaFoldDB" id="A0A392U5Y5"/>
<reference evidence="1 2" key="1">
    <citation type="journal article" date="2018" name="Front. Plant Sci.">
        <title>Red Clover (Trifolium pratense) and Zigzag Clover (T. medium) - A Picture of Genomic Similarities and Differences.</title>
        <authorList>
            <person name="Dluhosova J."/>
            <person name="Istvanek J."/>
            <person name="Nedelnik J."/>
            <person name="Repkova J."/>
        </authorList>
    </citation>
    <scope>NUCLEOTIDE SEQUENCE [LARGE SCALE GENOMIC DNA]</scope>
    <source>
        <strain evidence="2">cv. 10/8</strain>
        <tissue evidence="1">Leaf</tissue>
    </source>
</reference>
<accession>A0A392U5Y5</accession>
<sequence>MLGLGSLMESWTGDQMNNGWVIAEHRTAEEM</sequence>
<dbReference type="EMBL" id="LXQA010727039">
    <property type="protein sequence ID" value="MCI67940.1"/>
    <property type="molecule type" value="Genomic_DNA"/>
</dbReference>
<protein>
    <submittedName>
        <fullName evidence="1">Uncharacterized protein</fullName>
    </submittedName>
</protein>
<dbReference type="Proteomes" id="UP000265520">
    <property type="component" value="Unassembled WGS sequence"/>
</dbReference>
<proteinExistence type="predicted"/>
<evidence type="ECO:0000313" key="1">
    <source>
        <dbReference type="EMBL" id="MCI67940.1"/>
    </source>
</evidence>
<organism evidence="1 2">
    <name type="scientific">Trifolium medium</name>
    <dbReference type="NCBI Taxonomy" id="97028"/>
    <lineage>
        <taxon>Eukaryota</taxon>
        <taxon>Viridiplantae</taxon>
        <taxon>Streptophyta</taxon>
        <taxon>Embryophyta</taxon>
        <taxon>Tracheophyta</taxon>
        <taxon>Spermatophyta</taxon>
        <taxon>Magnoliopsida</taxon>
        <taxon>eudicotyledons</taxon>
        <taxon>Gunneridae</taxon>
        <taxon>Pentapetalae</taxon>
        <taxon>rosids</taxon>
        <taxon>fabids</taxon>
        <taxon>Fabales</taxon>
        <taxon>Fabaceae</taxon>
        <taxon>Papilionoideae</taxon>
        <taxon>50 kb inversion clade</taxon>
        <taxon>NPAAA clade</taxon>
        <taxon>Hologalegina</taxon>
        <taxon>IRL clade</taxon>
        <taxon>Trifolieae</taxon>
        <taxon>Trifolium</taxon>
    </lineage>
</organism>
<name>A0A392U5Y5_9FABA</name>